<protein>
    <recommendedName>
        <fullName evidence="2">FecR protein domain-containing protein</fullName>
    </recommendedName>
</protein>
<feature type="signal peptide" evidence="1">
    <location>
        <begin position="1"/>
        <end position="25"/>
    </location>
</feature>
<proteinExistence type="predicted"/>
<dbReference type="InterPro" id="IPR006860">
    <property type="entry name" value="FecR"/>
</dbReference>
<dbReference type="PANTHER" id="PTHR38731:SF1">
    <property type="entry name" value="FECR PROTEIN DOMAIN-CONTAINING PROTEIN"/>
    <property type="match status" value="1"/>
</dbReference>
<name>A0A5K8AG56_9BACT</name>
<gene>
    <name evidence="3" type="ORF">DSCOOX_48530</name>
</gene>
<evidence type="ECO:0000313" key="3">
    <source>
        <dbReference type="EMBL" id="BBO91673.1"/>
    </source>
</evidence>
<dbReference type="EMBL" id="AP021879">
    <property type="protein sequence ID" value="BBO91673.1"/>
    <property type="molecule type" value="Genomic_DNA"/>
</dbReference>
<evidence type="ECO:0000256" key="1">
    <source>
        <dbReference type="SAM" id="SignalP"/>
    </source>
</evidence>
<evidence type="ECO:0000313" key="4">
    <source>
        <dbReference type="Proteomes" id="UP000422108"/>
    </source>
</evidence>
<organism evidence="3 4">
    <name type="scientific">Desulfosarcina ovata subsp. ovata</name>
    <dbReference type="NCBI Taxonomy" id="2752305"/>
    <lineage>
        <taxon>Bacteria</taxon>
        <taxon>Pseudomonadati</taxon>
        <taxon>Thermodesulfobacteriota</taxon>
        <taxon>Desulfobacteria</taxon>
        <taxon>Desulfobacterales</taxon>
        <taxon>Desulfosarcinaceae</taxon>
        <taxon>Desulfosarcina</taxon>
    </lineage>
</organism>
<reference evidence="3 4" key="1">
    <citation type="submission" date="2019-11" db="EMBL/GenBank/DDBJ databases">
        <title>Comparative genomics of hydrocarbon-degrading Desulfosarcina strains.</title>
        <authorList>
            <person name="Watanabe M."/>
            <person name="Kojima H."/>
            <person name="Fukui M."/>
        </authorList>
    </citation>
    <scope>NUCLEOTIDE SEQUENCE [LARGE SCALE GENOMIC DNA]</scope>
    <source>
        <strain evidence="4">oXyS1</strain>
    </source>
</reference>
<sequence>MARMIAKQFCLLLFLTGLFSPTAQAFVGVVKTVDGNVTILRNGETISVVDGMEIHQADVVRTGSDGTVGLVFSDDTLISMGPDTEISVDDYLFEPLEKKLSFVVRLMRGTISFLSGQMAKLSPESVQLIMPAATIGVRGTHVLMKVE</sequence>
<dbReference type="RefSeq" id="WP_155312551.1">
    <property type="nucleotide sequence ID" value="NZ_AP021879.1"/>
</dbReference>
<keyword evidence="1" id="KW-0732">Signal</keyword>
<keyword evidence="4" id="KW-1185">Reference proteome</keyword>
<dbReference type="Proteomes" id="UP000422108">
    <property type="component" value="Chromosome"/>
</dbReference>
<dbReference type="AlphaFoldDB" id="A0A5K8AG56"/>
<feature type="chain" id="PRO_5024305266" description="FecR protein domain-containing protein" evidence="1">
    <location>
        <begin position="26"/>
        <end position="147"/>
    </location>
</feature>
<accession>A0A5K8AG56</accession>
<dbReference type="PANTHER" id="PTHR38731">
    <property type="entry name" value="LIPL45-RELATED LIPOPROTEIN-RELATED"/>
    <property type="match status" value="1"/>
</dbReference>
<dbReference type="Pfam" id="PF04773">
    <property type="entry name" value="FecR"/>
    <property type="match status" value="1"/>
</dbReference>
<evidence type="ECO:0000259" key="2">
    <source>
        <dbReference type="Pfam" id="PF04773"/>
    </source>
</evidence>
<feature type="domain" description="FecR protein" evidence="2">
    <location>
        <begin position="58"/>
        <end position="142"/>
    </location>
</feature>